<dbReference type="InterPro" id="IPR027417">
    <property type="entry name" value="P-loop_NTPase"/>
</dbReference>
<keyword evidence="2" id="KW-0067">ATP-binding</keyword>
<dbReference type="GO" id="GO:0016887">
    <property type="term" value="F:ATP hydrolysis activity"/>
    <property type="evidence" value="ECO:0007669"/>
    <property type="project" value="InterPro"/>
</dbReference>
<feature type="domain" description="AAA+ ATPase" evidence="5">
    <location>
        <begin position="271"/>
        <end position="404"/>
    </location>
</feature>
<dbReference type="EMBL" id="QRXI01000009">
    <property type="protein sequence ID" value="RGT94429.1"/>
    <property type="molecule type" value="Genomic_DNA"/>
</dbReference>
<evidence type="ECO:0000256" key="2">
    <source>
        <dbReference type="ARBA" id="ARBA00022840"/>
    </source>
</evidence>
<gene>
    <name evidence="6" type="ORF">DWX04_09160</name>
</gene>
<reference evidence="6 7" key="1">
    <citation type="submission" date="2018-08" db="EMBL/GenBank/DDBJ databases">
        <title>A genome reference for cultivated species of the human gut microbiota.</title>
        <authorList>
            <person name="Zou Y."/>
            <person name="Xue W."/>
            <person name="Luo G."/>
        </authorList>
    </citation>
    <scope>NUCLEOTIDE SEQUENCE [LARGE SCALE GENOMIC DNA]</scope>
    <source>
        <strain evidence="6 7">AF18-14</strain>
    </source>
</reference>
<dbReference type="Gene3D" id="1.10.8.60">
    <property type="match status" value="1"/>
</dbReference>
<dbReference type="InterPro" id="IPR052381">
    <property type="entry name" value="AAA_domain_protein"/>
</dbReference>
<comment type="caution">
    <text evidence="6">The sequence shown here is derived from an EMBL/GenBank/DDBJ whole genome shotgun (WGS) entry which is preliminary data.</text>
</comment>
<organism evidence="6 7">
    <name type="scientific">Phocaeicola vulgatus</name>
    <name type="common">Bacteroides vulgatus</name>
    <dbReference type="NCBI Taxonomy" id="821"/>
    <lineage>
        <taxon>Bacteria</taxon>
        <taxon>Pseudomonadati</taxon>
        <taxon>Bacteroidota</taxon>
        <taxon>Bacteroidia</taxon>
        <taxon>Bacteroidales</taxon>
        <taxon>Bacteroidaceae</taxon>
        <taxon>Phocaeicola</taxon>
    </lineage>
</organism>
<name>A0A412QU24_PHOVU</name>
<evidence type="ECO:0000256" key="3">
    <source>
        <dbReference type="ARBA" id="ARBA00038088"/>
    </source>
</evidence>
<dbReference type="Pfam" id="PF00004">
    <property type="entry name" value="AAA"/>
    <property type="match status" value="1"/>
</dbReference>
<protein>
    <recommendedName>
        <fullName evidence="4">Uncharacterized AAA domain-containing protein ycf46</fullName>
    </recommendedName>
</protein>
<evidence type="ECO:0000313" key="6">
    <source>
        <dbReference type="EMBL" id="RGT94429.1"/>
    </source>
</evidence>
<dbReference type="GO" id="GO:0005524">
    <property type="term" value="F:ATP binding"/>
    <property type="evidence" value="ECO:0007669"/>
    <property type="project" value="UniProtKB-KW"/>
</dbReference>
<dbReference type="PANTHER" id="PTHR42960:SF1">
    <property type="entry name" value="YCF46 PROTEIN"/>
    <property type="match status" value="1"/>
</dbReference>
<accession>A0A412QU24</accession>
<dbReference type="AlphaFoldDB" id="A0A412QU24"/>
<evidence type="ECO:0000313" key="7">
    <source>
        <dbReference type="Proteomes" id="UP000283833"/>
    </source>
</evidence>
<dbReference type="SUPFAM" id="SSF52540">
    <property type="entry name" value="P-loop containing nucleoside triphosphate hydrolases"/>
    <property type="match status" value="1"/>
</dbReference>
<evidence type="ECO:0000256" key="1">
    <source>
        <dbReference type="ARBA" id="ARBA00022741"/>
    </source>
</evidence>
<dbReference type="SMART" id="SM00382">
    <property type="entry name" value="AAA"/>
    <property type="match status" value="1"/>
</dbReference>
<evidence type="ECO:0000259" key="5">
    <source>
        <dbReference type="SMART" id="SM00382"/>
    </source>
</evidence>
<dbReference type="PANTHER" id="PTHR42960">
    <property type="entry name" value="YCF46 PROTEIN"/>
    <property type="match status" value="1"/>
</dbReference>
<keyword evidence="1" id="KW-0547">Nucleotide-binding</keyword>
<evidence type="ECO:0000256" key="4">
    <source>
        <dbReference type="ARBA" id="ARBA00040480"/>
    </source>
</evidence>
<dbReference type="Gene3D" id="3.40.50.300">
    <property type="entry name" value="P-loop containing nucleotide triphosphate hydrolases"/>
    <property type="match status" value="1"/>
</dbReference>
<dbReference type="InterPro" id="IPR003593">
    <property type="entry name" value="AAA+_ATPase"/>
</dbReference>
<dbReference type="Proteomes" id="UP000283833">
    <property type="component" value="Unassembled WGS sequence"/>
</dbReference>
<dbReference type="InterPro" id="IPR003959">
    <property type="entry name" value="ATPase_AAA_core"/>
</dbReference>
<dbReference type="RefSeq" id="WP_117852812.1">
    <property type="nucleotide sequence ID" value="NZ_CAXUDV010000008.1"/>
</dbReference>
<proteinExistence type="inferred from homology"/>
<sequence length="514" mass="58208">MNSFVISSLQKMIDVNMPIIYIQDYDFVRIDEIISCVAGKQKIFEWNPVTGVTNFKTKIGQGFAKVQSLESFLNDKYTDELLGTAKERFLVLKDVQDYLEEPRVKSLLQLMSQRRLYDAEYNTTIIIVSAILKIPQEIEKYVSYLEIPFPDEEEINRLIDEHIEVNCYDKFKFRQEDRENLMPSLKGMTSFEIDRMLDMAMSSNGSLSAEDTGMILEQKKQMVKKSGLLELIDTPESLDSIGGLDALKQYLKNKAQIMRQLPEAQRFGVTIPKGVFIVGMPGCGKSLCAKASAALFQAPLLKMDMGCMMGKYVGESEGNLRKAIKIAEAAAPCILWIDEIEKAFSGVGGNNDIMTRMFGYFLSWMQDKKSSVYVMATANNADALPPELKRKGRFDEIFCVNLPNEQERESIFKVHVERGKRRKLDIQSSVFKDLLKSTDGFNGADIESVVNEAMEESFLEKKQDLTAQKLLEVAKRTVSISKSCKLQIENMKKAFGENCFKDASTGIYSGKKQH</sequence>
<comment type="similarity">
    <text evidence="3">Belongs to the AAA ATPase family. Highly divergent.</text>
</comment>